<dbReference type="Pfam" id="PF00632">
    <property type="entry name" value="HECT"/>
    <property type="match status" value="1"/>
</dbReference>
<gene>
    <name evidence="7" type="primary">LOC113116338</name>
</gene>
<feature type="domain" description="HECT" evidence="5">
    <location>
        <begin position="535"/>
        <end position="574"/>
    </location>
</feature>
<dbReference type="SMART" id="SM00119">
    <property type="entry name" value="HECTc"/>
    <property type="match status" value="1"/>
</dbReference>
<sequence length="574" mass="63384">MASGNDRGAGLSPQAEVAARAFVQLLARELSSAPNAPRESTTVRAGGSAAPLPVSDARVRQAMRRQFPSMFNTDQPRGKRRFSTPAPCIVKRTDFHIYVLSEPSQFTPKGSEELELAHAGLGKRMLSIPDHLKHDEVCPICLASYPADFLPIHASTCGDRMNCAGPSVAASPPRGEELPGPSVPQLSAASTWPTEVDPQKACELYREDLLNRYSESPRLSLSLNMFDEEEEQDSAFISFYKQNNVDWAAPFKCKLRGDAAVGDGVNRHVLSMAMQKLKTGFRINLGSAAPTTLFEGEKEHRVPSAAAVLRESNLFEMAGRMIGHSFLHGGSSFSGLSLPVVTLLTGESIDTAASALTLEDCPDIDHRETIGLLKNAELTAEENTKVTELCLSWDLPFPTSTNHVWLFQELLSHAVLHSVKQPIKQIRKGLKQTGIWPLLSDRPDVHPLIFPRESSEELNPQTLIQSISWPQPNVDSDEDEDDTVPLEKISLVTGFLRKFIEEASPDVLRDLMKFWVGWELPTRKLNVEVVTSTYPVAHTCFFKLKLPSHYQTYKIFHQDLMMALSSVSSGFGLV</sequence>
<keyword evidence="2 3" id="KW-0833">Ubl conjugation pathway</keyword>
<feature type="region of interest" description="Disordered" evidence="4">
    <location>
        <begin position="33"/>
        <end position="55"/>
    </location>
</feature>
<dbReference type="GeneID" id="113116338"/>
<reference evidence="7" key="1">
    <citation type="submission" date="2025-08" db="UniProtKB">
        <authorList>
            <consortium name="RefSeq"/>
        </authorList>
    </citation>
    <scope>IDENTIFICATION</scope>
    <source>
        <strain evidence="7">Wakin</strain>
        <tissue evidence="7">Muscle</tissue>
    </source>
</reference>
<feature type="compositionally biased region" description="Polar residues" evidence="4">
    <location>
        <begin position="33"/>
        <end position="43"/>
    </location>
</feature>
<proteinExistence type="predicted"/>
<keyword evidence="1" id="KW-0808">Transferase</keyword>
<protein>
    <submittedName>
        <fullName evidence="7">Uncharacterized protein LOC113116338</fullName>
    </submittedName>
</protein>
<evidence type="ECO:0000256" key="4">
    <source>
        <dbReference type="SAM" id="MobiDB-lite"/>
    </source>
</evidence>
<dbReference type="PROSITE" id="PS50237">
    <property type="entry name" value="HECT"/>
    <property type="match status" value="1"/>
</dbReference>
<dbReference type="RefSeq" id="XP_026140264.1">
    <property type="nucleotide sequence ID" value="XM_026284479.1"/>
</dbReference>
<feature type="region of interest" description="Disordered" evidence="4">
    <location>
        <begin position="167"/>
        <end position="190"/>
    </location>
</feature>
<dbReference type="Proteomes" id="UP000515129">
    <property type="component" value="Chromosome 1"/>
</dbReference>
<dbReference type="Gene3D" id="3.90.1750.10">
    <property type="entry name" value="Hect, E3 ligase catalytic domains"/>
    <property type="match status" value="1"/>
</dbReference>
<feature type="active site" description="Glycyl thioester intermediate" evidence="3">
    <location>
        <position position="540"/>
    </location>
</feature>
<evidence type="ECO:0000313" key="6">
    <source>
        <dbReference type="Proteomes" id="UP000515129"/>
    </source>
</evidence>
<dbReference type="SUPFAM" id="SSF56204">
    <property type="entry name" value="Hect, E3 ligase catalytic domain"/>
    <property type="match status" value="1"/>
</dbReference>
<evidence type="ECO:0000259" key="5">
    <source>
        <dbReference type="PROSITE" id="PS50237"/>
    </source>
</evidence>
<name>A0A6P6R3E6_CARAU</name>
<evidence type="ECO:0000256" key="1">
    <source>
        <dbReference type="ARBA" id="ARBA00022679"/>
    </source>
</evidence>
<dbReference type="Gene3D" id="3.30.2410.10">
    <property type="entry name" value="Hect, E3 ligase catalytic domain"/>
    <property type="match status" value="1"/>
</dbReference>
<dbReference type="KEGG" id="caua:113116338"/>
<keyword evidence="6" id="KW-1185">Reference proteome</keyword>
<dbReference type="InterPro" id="IPR035983">
    <property type="entry name" value="Hect_E3_ubiquitin_ligase"/>
</dbReference>
<dbReference type="OrthoDB" id="8910180at2759"/>
<evidence type="ECO:0000256" key="3">
    <source>
        <dbReference type="PROSITE-ProRule" id="PRU00104"/>
    </source>
</evidence>
<dbReference type="AlphaFoldDB" id="A0A6P6R3E6"/>
<accession>A0A6P6R3E6</accession>
<organism evidence="6 7">
    <name type="scientific">Carassius auratus</name>
    <name type="common">Goldfish</name>
    <dbReference type="NCBI Taxonomy" id="7957"/>
    <lineage>
        <taxon>Eukaryota</taxon>
        <taxon>Metazoa</taxon>
        <taxon>Chordata</taxon>
        <taxon>Craniata</taxon>
        <taxon>Vertebrata</taxon>
        <taxon>Euteleostomi</taxon>
        <taxon>Actinopterygii</taxon>
        <taxon>Neopterygii</taxon>
        <taxon>Teleostei</taxon>
        <taxon>Ostariophysi</taxon>
        <taxon>Cypriniformes</taxon>
        <taxon>Cyprinidae</taxon>
        <taxon>Cyprininae</taxon>
        <taxon>Carassius</taxon>
    </lineage>
</organism>
<evidence type="ECO:0000256" key="2">
    <source>
        <dbReference type="ARBA" id="ARBA00022786"/>
    </source>
</evidence>
<dbReference type="GO" id="GO:0004842">
    <property type="term" value="F:ubiquitin-protein transferase activity"/>
    <property type="evidence" value="ECO:0007669"/>
    <property type="project" value="InterPro"/>
</dbReference>
<dbReference type="InterPro" id="IPR000569">
    <property type="entry name" value="HECT_dom"/>
</dbReference>
<evidence type="ECO:0000313" key="7">
    <source>
        <dbReference type="RefSeq" id="XP_026140264.1"/>
    </source>
</evidence>